<comment type="caution">
    <text evidence="2">The sequence shown here is derived from an EMBL/GenBank/DDBJ whole genome shotgun (WGS) entry which is preliminary data.</text>
</comment>
<keyword evidence="1" id="KW-1133">Transmembrane helix</keyword>
<accession>A0AA43P8H4</accession>
<dbReference type="Proteomes" id="UP001161916">
    <property type="component" value="Unassembled WGS sequence"/>
</dbReference>
<name>A0AA43P8H4_9BIFI</name>
<evidence type="ECO:0000313" key="2">
    <source>
        <dbReference type="EMBL" id="MDH7890379.1"/>
    </source>
</evidence>
<feature type="transmembrane region" description="Helical" evidence="1">
    <location>
        <begin position="96"/>
        <end position="117"/>
    </location>
</feature>
<dbReference type="RefSeq" id="WP_281105903.1">
    <property type="nucleotide sequence ID" value="NZ_JAOPMH010000007.1"/>
</dbReference>
<protein>
    <submittedName>
        <fullName evidence="2">Uncharacterized protein</fullName>
    </submittedName>
</protein>
<dbReference type="EMBL" id="JAOPMH010000007">
    <property type="protein sequence ID" value="MDH7890379.1"/>
    <property type="molecule type" value="Genomic_DNA"/>
</dbReference>
<feature type="transmembrane region" description="Helical" evidence="1">
    <location>
        <begin position="12"/>
        <end position="33"/>
    </location>
</feature>
<evidence type="ECO:0000313" key="3">
    <source>
        <dbReference type="Proteomes" id="UP001161916"/>
    </source>
</evidence>
<dbReference type="AlphaFoldDB" id="A0AA43P8H4"/>
<sequence length="162" mass="17747">MSGDVKANTLPKWSYILLAVLLVPFGVGLIWAIVSKGNVPDAVTVIASICILTAIALIVHLAWPRRSMWFAHLAAFVLFFILFLFLHAYGETEAGAFAFVMAFMSLLTLALMANLAYKDEGWGRGMLDTAAPHVLQVVPCLRNIGRNRPRHGGPDLGQQWNA</sequence>
<gene>
    <name evidence="2" type="ORF">OB951_07220</name>
</gene>
<reference evidence="2" key="2">
    <citation type="journal article" date="2023" name="Gut Microbes">
        <title>Characterization of Bifidobacterium kashiwanohense that utilizes both milk- and plant-derived oligosaccharides.</title>
        <authorList>
            <person name="Orihara K."/>
            <person name="Yahagi K."/>
            <person name="Saito Y."/>
            <person name="Watanabe Y."/>
            <person name="Sasai T."/>
            <person name="Hara T."/>
            <person name="Tsukuda N."/>
            <person name="Oki K."/>
            <person name="Fujimoto J."/>
            <person name="Matsuki T."/>
        </authorList>
    </citation>
    <scope>NUCLEOTIDE SEQUENCE</scope>
    <source>
        <strain evidence="2">YIT 13062</strain>
    </source>
</reference>
<reference evidence="2" key="1">
    <citation type="submission" date="2022-09" db="EMBL/GenBank/DDBJ databases">
        <authorList>
            <person name="Orihara K."/>
        </authorList>
    </citation>
    <scope>NUCLEOTIDE SEQUENCE</scope>
    <source>
        <strain evidence="2">YIT 13062</strain>
    </source>
</reference>
<feature type="transmembrane region" description="Helical" evidence="1">
    <location>
        <begin position="45"/>
        <end position="63"/>
    </location>
</feature>
<organism evidence="2 3">
    <name type="scientific">Bifidobacterium catenulatum subsp. kashiwanohense</name>
    <dbReference type="NCBI Taxonomy" id="630129"/>
    <lineage>
        <taxon>Bacteria</taxon>
        <taxon>Bacillati</taxon>
        <taxon>Actinomycetota</taxon>
        <taxon>Actinomycetes</taxon>
        <taxon>Bifidobacteriales</taxon>
        <taxon>Bifidobacteriaceae</taxon>
        <taxon>Bifidobacterium</taxon>
    </lineage>
</organism>
<feature type="transmembrane region" description="Helical" evidence="1">
    <location>
        <begin position="70"/>
        <end position="90"/>
    </location>
</feature>
<proteinExistence type="predicted"/>
<keyword evidence="1" id="KW-0472">Membrane</keyword>
<evidence type="ECO:0000256" key="1">
    <source>
        <dbReference type="SAM" id="Phobius"/>
    </source>
</evidence>
<keyword evidence="1" id="KW-0812">Transmembrane</keyword>